<organism evidence="2 3">
    <name type="scientific">Cohaesibacter gelatinilyticus</name>
    <dbReference type="NCBI Taxonomy" id="372072"/>
    <lineage>
        <taxon>Bacteria</taxon>
        <taxon>Pseudomonadati</taxon>
        <taxon>Pseudomonadota</taxon>
        <taxon>Alphaproteobacteria</taxon>
        <taxon>Hyphomicrobiales</taxon>
        <taxon>Cohaesibacteraceae</taxon>
    </lineage>
</organism>
<dbReference type="Proteomes" id="UP000219439">
    <property type="component" value="Unassembled WGS sequence"/>
</dbReference>
<dbReference type="RefSeq" id="WP_097153867.1">
    <property type="nucleotide sequence ID" value="NZ_OBEL01000002.1"/>
</dbReference>
<dbReference type="Pfam" id="PF13738">
    <property type="entry name" value="Pyr_redox_3"/>
    <property type="match status" value="1"/>
</dbReference>
<dbReference type="OrthoDB" id="9808049at2"/>
<dbReference type="PANTHER" id="PTHR43539:SF68">
    <property type="entry name" value="FLAVIN-BINDING MONOOXYGENASE-LIKE PROTEIN (AFU_ORTHOLOGUE AFUA_4G09220)"/>
    <property type="match status" value="1"/>
</dbReference>
<dbReference type="InterPro" id="IPR050982">
    <property type="entry name" value="Auxin_biosynth/cation_transpt"/>
</dbReference>
<dbReference type="Gene3D" id="3.50.50.60">
    <property type="entry name" value="FAD/NAD(P)-binding domain"/>
    <property type="match status" value="1"/>
</dbReference>
<accession>A0A285PHB8</accession>
<dbReference type="PANTHER" id="PTHR43539">
    <property type="entry name" value="FLAVIN-BINDING MONOOXYGENASE-LIKE PROTEIN (AFU_ORTHOLOGUE AFUA_4G09220)"/>
    <property type="match status" value="1"/>
</dbReference>
<sequence>MNIQNNDLAYQVTHWLAEFERMFAIMDMAALEHLFDDECYFRDVLALDWDIRTLVGKGEIRTALEDTPGRGVPRNIAYSTDRTPASRTELAGIDVVEALFEFETDVGRGAGVLRLKADPERYGPPKALSVFFALKELKGHEEALGPSRPAGAGAMRNFRGPNWLDQRNAEREFSDRDPAVLVVGSGQAGLCIAARLKQLGVDTLVVDREARVGDNWRNRYHALTLHNSVEINHLPYMPFPPNWPKYIAKDKLANWLESYAESMELNIWTESDFQGATFDEKTQSWTARIERADGTVREVKPRHVVMATGVSGIPNIPDIKTLENFGGPVIHAGAYRDGDDWAGKKAIIVGTGNSAHDIAQDLHSAGASVTMIQRNSTMVINVEPSAQLAYERYEQGLPLDDSDLLNISIPLPLTKRAHIGLTQIAKENDKPLLKKLEKVGFRLNFGEDETGWLFKYLTKGGGYYFNVGCSDLIADGKIEVVQHDEIHGFNAKGMSLDDGRQIDADLVVLATGYKDQEYLARTLFGDDVADRVGPVWGYGDGLELRNMFTRTNQPDLWFMAGSLAQCRVYSKYLGLQIKATEENMI</sequence>
<keyword evidence="1" id="KW-0560">Oxidoreductase</keyword>
<dbReference type="SUPFAM" id="SSF51905">
    <property type="entry name" value="FAD/NAD(P)-binding domain"/>
    <property type="match status" value="2"/>
</dbReference>
<dbReference type="GO" id="GO:0004497">
    <property type="term" value="F:monooxygenase activity"/>
    <property type="evidence" value="ECO:0007669"/>
    <property type="project" value="TreeGrafter"/>
</dbReference>
<gene>
    <name evidence="2" type="ORF">SAMN06265368_2615</name>
</gene>
<evidence type="ECO:0000256" key="1">
    <source>
        <dbReference type="ARBA" id="ARBA00023002"/>
    </source>
</evidence>
<protein>
    <submittedName>
        <fullName evidence="2">Predicted flavoprotein CzcO associated with the cation diffusion facilitator CzcD</fullName>
    </submittedName>
</protein>
<reference evidence="2 3" key="1">
    <citation type="submission" date="2017-09" db="EMBL/GenBank/DDBJ databases">
        <authorList>
            <person name="Ehlers B."/>
            <person name="Leendertz F.H."/>
        </authorList>
    </citation>
    <scope>NUCLEOTIDE SEQUENCE [LARGE SCALE GENOMIC DNA]</scope>
    <source>
        <strain evidence="2 3">DSM 18289</strain>
    </source>
</reference>
<dbReference type="PRINTS" id="PR00411">
    <property type="entry name" value="PNDRDTASEI"/>
</dbReference>
<evidence type="ECO:0000313" key="2">
    <source>
        <dbReference type="EMBL" id="SNZ19526.1"/>
    </source>
</evidence>
<evidence type="ECO:0000313" key="3">
    <source>
        <dbReference type="Proteomes" id="UP000219439"/>
    </source>
</evidence>
<dbReference type="InterPro" id="IPR036188">
    <property type="entry name" value="FAD/NAD-bd_sf"/>
</dbReference>
<name>A0A285PHB8_9HYPH</name>
<keyword evidence="3" id="KW-1185">Reference proteome</keyword>
<proteinExistence type="predicted"/>
<dbReference type="AlphaFoldDB" id="A0A285PHB8"/>
<dbReference type="EMBL" id="OBEL01000002">
    <property type="protein sequence ID" value="SNZ19526.1"/>
    <property type="molecule type" value="Genomic_DNA"/>
</dbReference>
<dbReference type="GO" id="GO:0050660">
    <property type="term" value="F:flavin adenine dinucleotide binding"/>
    <property type="evidence" value="ECO:0007669"/>
    <property type="project" value="TreeGrafter"/>
</dbReference>